<evidence type="ECO:0000313" key="6">
    <source>
        <dbReference type="EMBL" id="OPB36665.1"/>
    </source>
</evidence>
<dbReference type="InterPro" id="IPR052953">
    <property type="entry name" value="Ser-rich/MCO-related"/>
</dbReference>
<comment type="caution">
    <text evidence="6">The sequence shown here is derived from an EMBL/GenBank/DDBJ whole genome shotgun (WGS) entry which is preliminary data.</text>
</comment>
<dbReference type="EMBL" id="LVVK01000023">
    <property type="protein sequence ID" value="OPB36665.1"/>
    <property type="molecule type" value="Genomic_DNA"/>
</dbReference>
<name>A0A1T3C6L9_9HYPO</name>
<feature type="domain" description="Phytocyanin" evidence="5">
    <location>
        <begin position="23"/>
        <end position="125"/>
    </location>
</feature>
<dbReference type="PANTHER" id="PTHR34883:SF15">
    <property type="entry name" value="EXTRACELLULAR SERINE-RICH PROTEIN"/>
    <property type="match status" value="1"/>
</dbReference>
<feature type="region of interest" description="Disordered" evidence="3">
    <location>
        <begin position="165"/>
        <end position="196"/>
    </location>
</feature>
<organism evidence="6 7">
    <name type="scientific">Trichoderma guizhouense</name>
    <dbReference type="NCBI Taxonomy" id="1491466"/>
    <lineage>
        <taxon>Eukaryota</taxon>
        <taxon>Fungi</taxon>
        <taxon>Dikarya</taxon>
        <taxon>Ascomycota</taxon>
        <taxon>Pezizomycotina</taxon>
        <taxon>Sordariomycetes</taxon>
        <taxon>Hypocreomycetidae</taxon>
        <taxon>Hypocreales</taxon>
        <taxon>Hypocreaceae</taxon>
        <taxon>Trichoderma</taxon>
    </lineage>
</organism>
<dbReference type="CDD" id="cd00920">
    <property type="entry name" value="Cupredoxin"/>
    <property type="match status" value="1"/>
</dbReference>
<keyword evidence="2" id="KW-0186">Copper</keyword>
<dbReference type="InterPro" id="IPR003245">
    <property type="entry name" value="Phytocyanin_dom"/>
</dbReference>
<evidence type="ECO:0000313" key="7">
    <source>
        <dbReference type="Proteomes" id="UP000191004"/>
    </source>
</evidence>
<dbReference type="SUPFAM" id="SSF49503">
    <property type="entry name" value="Cupredoxins"/>
    <property type="match status" value="1"/>
</dbReference>
<dbReference type="GO" id="GO:0005507">
    <property type="term" value="F:copper ion binding"/>
    <property type="evidence" value="ECO:0007669"/>
    <property type="project" value="InterPro"/>
</dbReference>
<evidence type="ECO:0000256" key="3">
    <source>
        <dbReference type="SAM" id="MobiDB-lite"/>
    </source>
</evidence>
<dbReference type="Proteomes" id="UP000191004">
    <property type="component" value="Unassembled WGS sequence"/>
</dbReference>
<dbReference type="Gene3D" id="2.60.40.420">
    <property type="entry name" value="Cupredoxins - blue copper proteins"/>
    <property type="match status" value="1"/>
</dbReference>
<dbReference type="GO" id="GO:0009055">
    <property type="term" value="F:electron transfer activity"/>
    <property type="evidence" value="ECO:0007669"/>
    <property type="project" value="InterPro"/>
</dbReference>
<gene>
    <name evidence="6" type="ORF">A0O28_0057450</name>
</gene>
<dbReference type="PROSITE" id="PS51485">
    <property type="entry name" value="PHYTOCYANIN"/>
    <property type="match status" value="1"/>
</dbReference>
<feature type="chain" id="PRO_5012775120" description="Phytocyanin domain-containing protein" evidence="4">
    <location>
        <begin position="19"/>
        <end position="220"/>
    </location>
</feature>
<evidence type="ECO:0000259" key="5">
    <source>
        <dbReference type="PROSITE" id="PS51485"/>
    </source>
</evidence>
<proteinExistence type="predicted"/>
<evidence type="ECO:0000256" key="2">
    <source>
        <dbReference type="ARBA" id="ARBA00023008"/>
    </source>
</evidence>
<protein>
    <recommendedName>
        <fullName evidence="5">Phytocyanin domain-containing protein</fullName>
    </recommendedName>
</protein>
<keyword evidence="7" id="KW-1185">Reference proteome</keyword>
<feature type="compositionally biased region" description="Low complexity" evidence="3">
    <location>
        <begin position="165"/>
        <end position="192"/>
    </location>
</feature>
<feature type="signal peptide" evidence="4">
    <location>
        <begin position="1"/>
        <end position="18"/>
    </location>
</feature>
<accession>A0A1T3C6L9</accession>
<sequence length="220" mass="21944">MMYSPALLLSSLVGAVSAASSLQVVTVGKSGSLSYSPDQLTANVGDKIEFQFFGPTHSVVQASFDEPCTAFNGGTGFFAGMSTNGNGPNPNSFTITINDTKPVWFYCGFPGHCQAGMVGVINVSSNKSETLDIFRSNAANAAKSTTPKQQQGGVIGAFVNPSSATSGSAGPTSSGATSGSAASQTSSGAAPSHTGNDAGQLRGEFALLGGLAVAAAAMLV</sequence>
<evidence type="ECO:0000256" key="1">
    <source>
        <dbReference type="ARBA" id="ARBA00022723"/>
    </source>
</evidence>
<evidence type="ECO:0000256" key="4">
    <source>
        <dbReference type="SAM" id="SignalP"/>
    </source>
</evidence>
<keyword evidence="4" id="KW-0732">Signal</keyword>
<reference evidence="6 7" key="1">
    <citation type="submission" date="2016-04" db="EMBL/GenBank/DDBJ databases">
        <title>Multiple horizontal gene transfer events from other fungi enriched the ability of the initially mycotrophic fungus Trichoderma (Ascomycota) to feed on dead plant biomass.</title>
        <authorList>
            <person name="Atanasova L."/>
            <person name="Chenthamara K."/>
            <person name="Zhang J."/>
            <person name="Grujic M."/>
            <person name="Henrissat B."/>
            <person name="Kuo A."/>
            <person name="Aertz A."/>
            <person name="Salamov A."/>
            <person name="Lipzen A."/>
            <person name="Labutti K."/>
            <person name="Barry K."/>
            <person name="Miao Y."/>
            <person name="Rahimi M.J."/>
            <person name="Shen Q."/>
            <person name="Grigoriev I.V."/>
            <person name="Kubicek C.P."/>
            <person name="Druzhinina I.S."/>
        </authorList>
    </citation>
    <scope>NUCLEOTIDE SEQUENCE [LARGE SCALE GENOMIC DNA]</scope>
    <source>
        <strain evidence="6 7">NJAU 4742</strain>
    </source>
</reference>
<dbReference type="Pfam" id="PF00127">
    <property type="entry name" value="Copper-bind"/>
    <property type="match status" value="1"/>
</dbReference>
<dbReference type="InterPro" id="IPR008972">
    <property type="entry name" value="Cupredoxin"/>
</dbReference>
<dbReference type="PANTHER" id="PTHR34883">
    <property type="entry name" value="SERINE-RICH PROTEIN, PUTATIVE-RELATED-RELATED"/>
    <property type="match status" value="1"/>
</dbReference>
<dbReference type="InterPro" id="IPR000923">
    <property type="entry name" value="BlueCu_1"/>
</dbReference>
<keyword evidence="1" id="KW-0479">Metal-binding</keyword>
<dbReference type="AlphaFoldDB" id="A0A1T3C6L9"/>
<dbReference type="OrthoDB" id="5415867at2759"/>